<dbReference type="RefSeq" id="WP_194365672.1">
    <property type="nucleotide sequence ID" value="NZ_CP054493.1"/>
</dbReference>
<dbReference type="Pfam" id="PF00146">
    <property type="entry name" value="NADHdh"/>
    <property type="match status" value="1"/>
</dbReference>
<name>A0A7S7LYM0_9BACT</name>
<dbReference type="AlphaFoldDB" id="A0A7S7LYM0"/>
<dbReference type="Proteomes" id="UP000593836">
    <property type="component" value="Chromosome"/>
</dbReference>
<protein>
    <submittedName>
        <fullName evidence="6">NADH-quinone oxidoreductase subunit H</fullName>
    </submittedName>
</protein>
<gene>
    <name evidence="6" type="ORF">HUE87_07985</name>
</gene>
<dbReference type="GO" id="GO:0005886">
    <property type="term" value="C:plasma membrane"/>
    <property type="evidence" value="ECO:0007669"/>
    <property type="project" value="TreeGrafter"/>
</dbReference>
<feature type="transmembrane region" description="Helical" evidence="5">
    <location>
        <begin position="84"/>
        <end position="104"/>
    </location>
</feature>
<proteinExistence type="predicted"/>
<keyword evidence="7" id="KW-1185">Reference proteome</keyword>
<dbReference type="KEGG" id="smas:HUE87_07985"/>
<dbReference type="InterPro" id="IPR052561">
    <property type="entry name" value="ComplexI_Subunit1"/>
</dbReference>
<evidence type="ECO:0000256" key="5">
    <source>
        <dbReference type="SAM" id="Phobius"/>
    </source>
</evidence>
<evidence type="ECO:0000313" key="7">
    <source>
        <dbReference type="Proteomes" id="UP000593836"/>
    </source>
</evidence>
<evidence type="ECO:0000256" key="1">
    <source>
        <dbReference type="ARBA" id="ARBA00004141"/>
    </source>
</evidence>
<sequence>MIEIILIVIAPIVGGLIYGFERVVRARMQNRQGPPILQPFYDMYKLIGKQAFIVNPYHSILGIMHFVTIWVVVAFIILGENLLYVVFLHLLSTIFIILAGFSVNSIYSHIGSNRELLATIAYEPILIIMAVGFYIINGTFDIPVIRANPSEIISLVLIFLSFLLIIPIKLKKSPFDASEAHQEIVGGVEVEFSGIFFEFIYMAKWLEYVFIYLLLVLFAGNNIILSIALLIGVFLLVNIVDNATARVKMKHLINIVLSIGFTLSLVNLLGLSYV</sequence>
<dbReference type="InterPro" id="IPR001694">
    <property type="entry name" value="NADH_UbQ_OxRdtase_su1/FPO"/>
</dbReference>
<feature type="transmembrane region" description="Helical" evidence="5">
    <location>
        <begin position="209"/>
        <end position="240"/>
    </location>
</feature>
<feature type="transmembrane region" description="Helical" evidence="5">
    <location>
        <begin position="152"/>
        <end position="170"/>
    </location>
</feature>
<accession>A0A7S7LYM0</accession>
<dbReference type="PANTHER" id="PTHR43359:SF1">
    <property type="entry name" value="FORMATE HYDROGENLYASE SUBUNIT 4-RELATED"/>
    <property type="match status" value="1"/>
</dbReference>
<keyword evidence="2 5" id="KW-0812">Transmembrane</keyword>
<feature type="transmembrane region" description="Helical" evidence="5">
    <location>
        <begin position="59"/>
        <end position="78"/>
    </location>
</feature>
<evidence type="ECO:0000313" key="6">
    <source>
        <dbReference type="EMBL" id="QOY53837.1"/>
    </source>
</evidence>
<evidence type="ECO:0000256" key="4">
    <source>
        <dbReference type="ARBA" id="ARBA00023136"/>
    </source>
</evidence>
<dbReference type="EMBL" id="CP054493">
    <property type="protein sequence ID" value="QOY53837.1"/>
    <property type="molecule type" value="Genomic_DNA"/>
</dbReference>
<dbReference type="PANTHER" id="PTHR43359">
    <property type="entry name" value="FORMATE HYDROGENLYASE SUBUNIT 4"/>
    <property type="match status" value="1"/>
</dbReference>
<reference evidence="6 7" key="1">
    <citation type="submission" date="2020-05" db="EMBL/GenBank/DDBJ databases">
        <title>Sulfurimonas marisnigri, sp. nov., and Sulfurimonas baltica, sp. nov., manganese oxide reducing chemolithoautotrophs of the class Epsilonproteobacteria isolated from the pelagic redoxclines of the Black and Baltic Seas and emended description of the genus Sulfurimonas.</title>
        <authorList>
            <person name="Henkel J.V."/>
            <person name="Laudan C."/>
            <person name="Werner J."/>
            <person name="Neu T."/>
            <person name="Plewe S."/>
            <person name="Sproer C."/>
            <person name="Bunk B."/>
            <person name="Schulz-Vogt H.N."/>
        </authorList>
    </citation>
    <scope>NUCLEOTIDE SEQUENCE [LARGE SCALE GENOMIC DNA]</scope>
    <source>
        <strain evidence="6 7">SoZ1</strain>
    </source>
</reference>
<comment type="subcellular location">
    <subcellularLocation>
        <location evidence="1">Membrane</location>
        <topology evidence="1">Multi-pass membrane protein</topology>
    </subcellularLocation>
</comment>
<feature type="transmembrane region" description="Helical" evidence="5">
    <location>
        <begin position="116"/>
        <end position="136"/>
    </location>
</feature>
<evidence type="ECO:0000256" key="3">
    <source>
        <dbReference type="ARBA" id="ARBA00022989"/>
    </source>
</evidence>
<keyword evidence="4 5" id="KW-0472">Membrane</keyword>
<evidence type="ECO:0000256" key="2">
    <source>
        <dbReference type="ARBA" id="ARBA00022692"/>
    </source>
</evidence>
<organism evidence="6 7">
    <name type="scientific">Candidatus Sulfurimonas marisnigri</name>
    <dbReference type="NCBI Taxonomy" id="2740405"/>
    <lineage>
        <taxon>Bacteria</taxon>
        <taxon>Pseudomonadati</taxon>
        <taxon>Campylobacterota</taxon>
        <taxon>Epsilonproteobacteria</taxon>
        <taxon>Campylobacterales</taxon>
        <taxon>Sulfurimonadaceae</taxon>
        <taxon>Sulfurimonas</taxon>
    </lineage>
</organism>
<keyword evidence="3 5" id="KW-1133">Transmembrane helix</keyword>
<feature type="transmembrane region" description="Helical" evidence="5">
    <location>
        <begin position="6"/>
        <end position="24"/>
    </location>
</feature>
<feature type="transmembrane region" description="Helical" evidence="5">
    <location>
        <begin position="252"/>
        <end position="273"/>
    </location>
</feature>